<feature type="domain" description="ABC transmembrane type-1" evidence="11">
    <location>
        <begin position="25"/>
        <end position="303"/>
    </location>
</feature>
<name>A0AA42BN44_9BACI</name>
<dbReference type="InterPro" id="IPR011527">
    <property type="entry name" value="ABC1_TM_dom"/>
</dbReference>
<evidence type="ECO:0000256" key="8">
    <source>
        <dbReference type="ARBA" id="ARBA00023136"/>
    </source>
</evidence>
<evidence type="ECO:0000259" key="10">
    <source>
        <dbReference type="PROSITE" id="PS50893"/>
    </source>
</evidence>
<dbReference type="PANTHER" id="PTHR43394:SF1">
    <property type="entry name" value="ATP-BINDING CASSETTE SUB-FAMILY B MEMBER 10, MITOCHONDRIAL"/>
    <property type="match status" value="1"/>
</dbReference>
<accession>A0AA42BN44</accession>
<dbReference type="InterPro" id="IPR003439">
    <property type="entry name" value="ABC_transporter-like_ATP-bd"/>
</dbReference>
<evidence type="ECO:0000256" key="3">
    <source>
        <dbReference type="ARBA" id="ARBA00022475"/>
    </source>
</evidence>
<dbReference type="InterPro" id="IPR027417">
    <property type="entry name" value="P-loop_NTPase"/>
</dbReference>
<evidence type="ECO:0000256" key="9">
    <source>
        <dbReference type="SAM" id="Phobius"/>
    </source>
</evidence>
<feature type="transmembrane region" description="Helical" evidence="9">
    <location>
        <begin position="64"/>
        <end position="86"/>
    </location>
</feature>
<sequence length="575" mass="63755">MKMTKQAFSLSGLWRVTSPPLGQLVLGLLLSMGNTAVSLAIPLFIKKIMDALAEKLSPSLLAGLIALLLLQVVTSALSLFILARVGQQIVRQLRTKTWRKLLALPVSYYDRHHSGEMISRVTNDTTVVMNLLSTEMVQVVTSFLSVIVSVVILFTLDVPMTAVLLTAVPITFLIVMPIGRKMYRLSYEQQNRMSDVTAFLTQMLSEIRLIKASTTEGEEFERGSGKFDSLFEYGVKKAKIQSILAPLMTAVMTTVLVVIIGYGAYRVSEGLITSGELVAFVLYLFQIIIPVGSISRFVTSFQETKGATERLFQILAEQEENHEGTECIEAPRELVFEEVGFGYGGELVLRNVSFAARQGTITAFVGPSGVGKTTVFSLMERFYEPSEGRIRLNDVPASHIPLREWRRLFSYVPQDAPMLTGSVRDNITYGMNRAVTEEEVQEAARLANAHAFISQFPDGYDTWVGERGITLSGGQRQRIAIARALLRDPQFLLLDEATASLDSESERLVQESLDTLLQGRTAFVIAHRLSTVVDADQIIVMENGTVTGVGTHAELLREHDFYRTLVQQQFHRGSA</sequence>
<keyword evidence="7 9" id="KW-1133">Transmembrane helix</keyword>
<comment type="subcellular location">
    <subcellularLocation>
        <location evidence="1">Cell membrane</location>
        <topology evidence="1">Multi-pass membrane protein</topology>
    </subcellularLocation>
</comment>
<keyword evidence="6 12" id="KW-0067">ATP-binding</keyword>
<dbReference type="SUPFAM" id="SSF52540">
    <property type="entry name" value="P-loop containing nucleoside triphosphate hydrolases"/>
    <property type="match status" value="1"/>
</dbReference>
<evidence type="ECO:0000313" key="12">
    <source>
        <dbReference type="EMBL" id="MCP8967091.1"/>
    </source>
</evidence>
<dbReference type="PROSITE" id="PS50893">
    <property type="entry name" value="ABC_TRANSPORTER_2"/>
    <property type="match status" value="1"/>
</dbReference>
<dbReference type="Proteomes" id="UP001156102">
    <property type="component" value="Unassembled WGS sequence"/>
</dbReference>
<keyword evidence="8 9" id="KW-0472">Membrane</keyword>
<feature type="domain" description="ABC transporter" evidence="10">
    <location>
        <begin position="334"/>
        <end position="568"/>
    </location>
</feature>
<dbReference type="GO" id="GO:0016887">
    <property type="term" value="F:ATP hydrolysis activity"/>
    <property type="evidence" value="ECO:0007669"/>
    <property type="project" value="InterPro"/>
</dbReference>
<dbReference type="SMART" id="SM00382">
    <property type="entry name" value="AAA"/>
    <property type="match status" value="1"/>
</dbReference>
<dbReference type="FunFam" id="3.40.50.300:FF:000221">
    <property type="entry name" value="Multidrug ABC transporter ATP-binding protein"/>
    <property type="match status" value="1"/>
</dbReference>
<dbReference type="InterPro" id="IPR039421">
    <property type="entry name" value="Type_1_exporter"/>
</dbReference>
<evidence type="ECO:0000259" key="11">
    <source>
        <dbReference type="PROSITE" id="PS50929"/>
    </source>
</evidence>
<evidence type="ECO:0000313" key="13">
    <source>
        <dbReference type="Proteomes" id="UP001156102"/>
    </source>
</evidence>
<feature type="transmembrane region" description="Helical" evidence="9">
    <location>
        <begin position="136"/>
        <end position="156"/>
    </location>
</feature>
<protein>
    <submittedName>
        <fullName evidence="12">ABC transporter ATP-binding protein/permease</fullName>
    </submittedName>
</protein>
<comment type="caution">
    <text evidence="12">The sequence shown here is derived from an EMBL/GenBank/DDBJ whole genome shotgun (WGS) entry which is preliminary data.</text>
</comment>
<evidence type="ECO:0000256" key="7">
    <source>
        <dbReference type="ARBA" id="ARBA00022989"/>
    </source>
</evidence>
<dbReference type="InterPro" id="IPR017871">
    <property type="entry name" value="ABC_transporter-like_CS"/>
</dbReference>
<dbReference type="GO" id="GO:0005524">
    <property type="term" value="F:ATP binding"/>
    <property type="evidence" value="ECO:0007669"/>
    <property type="project" value="UniProtKB-KW"/>
</dbReference>
<evidence type="ECO:0000256" key="1">
    <source>
        <dbReference type="ARBA" id="ARBA00004651"/>
    </source>
</evidence>
<dbReference type="CDD" id="cd18551">
    <property type="entry name" value="ABC_6TM_LmrA_like"/>
    <property type="match status" value="1"/>
</dbReference>
<feature type="transmembrane region" description="Helical" evidence="9">
    <location>
        <begin position="243"/>
        <end position="265"/>
    </location>
</feature>
<organism evidence="12 13">
    <name type="scientific">Ectobacillus ponti</name>
    <dbReference type="NCBI Taxonomy" id="2961894"/>
    <lineage>
        <taxon>Bacteria</taxon>
        <taxon>Bacillati</taxon>
        <taxon>Bacillota</taxon>
        <taxon>Bacilli</taxon>
        <taxon>Bacillales</taxon>
        <taxon>Bacillaceae</taxon>
        <taxon>Ectobacillus</taxon>
    </lineage>
</organism>
<evidence type="ECO:0000256" key="4">
    <source>
        <dbReference type="ARBA" id="ARBA00022692"/>
    </source>
</evidence>
<dbReference type="PROSITE" id="PS00211">
    <property type="entry name" value="ABC_TRANSPORTER_1"/>
    <property type="match status" value="1"/>
</dbReference>
<dbReference type="PROSITE" id="PS50929">
    <property type="entry name" value="ABC_TM1F"/>
    <property type="match status" value="1"/>
</dbReference>
<dbReference type="Gene3D" id="1.20.1560.10">
    <property type="entry name" value="ABC transporter type 1, transmembrane domain"/>
    <property type="match status" value="1"/>
</dbReference>
<dbReference type="PANTHER" id="PTHR43394">
    <property type="entry name" value="ATP-DEPENDENT PERMEASE MDL1, MITOCHONDRIAL"/>
    <property type="match status" value="1"/>
</dbReference>
<dbReference type="AlphaFoldDB" id="A0AA42BN44"/>
<proteinExistence type="predicted"/>
<dbReference type="GO" id="GO:0005886">
    <property type="term" value="C:plasma membrane"/>
    <property type="evidence" value="ECO:0007669"/>
    <property type="project" value="UniProtKB-SubCell"/>
</dbReference>
<dbReference type="EMBL" id="JANCLT010000001">
    <property type="protein sequence ID" value="MCP8967091.1"/>
    <property type="molecule type" value="Genomic_DNA"/>
</dbReference>
<feature type="transmembrane region" description="Helical" evidence="9">
    <location>
        <begin position="162"/>
        <end position="179"/>
    </location>
</feature>
<keyword evidence="13" id="KW-1185">Reference proteome</keyword>
<keyword evidence="5" id="KW-0547">Nucleotide-binding</keyword>
<keyword evidence="3" id="KW-1003">Cell membrane</keyword>
<dbReference type="GO" id="GO:0015421">
    <property type="term" value="F:ABC-type oligopeptide transporter activity"/>
    <property type="evidence" value="ECO:0007669"/>
    <property type="project" value="TreeGrafter"/>
</dbReference>
<keyword evidence="2" id="KW-0813">Transport</keyword>
<dbReference type="SUPFAM" id="SSF90123">
    <property type="entry name" value="ABC transporter transmembrane region"/>
    <property type="match status" value="1"/>
</dbReference>
<feature type="transmembrane region" description="Helical" evidence="9">
    <location>
        <begin position="277"/>
        <end position="298"/>
    </location>
</feature>
<dbReference type="Pfam" id="PF00005">
    <property type="entry name" value="ABC_tran"/>
    <property type="match status" value="1"/>
</dbReference>
<evidence type="ECO:0000256" key="6">
    <source>
        <dbReference type="ARBA" id="ARBA00022840"/>
    </source>
</evidence>
<dbReference type="InterPro" id="IPR036640">
    <property type="entry name" value="ABC1_TM_sf"/>
</dbReference>
<reference evidence="12" key="1">
    <citation type="submission" date="2022-07" db="EMBL/GenBank/DDBJ databases">
        <authorList>
            <person name="Li W.-J."/>
            <person name="Deng Q.-Q."/>
        </authorList>
    </citation>
    <scope>NUCLEOTIDE SEQUENCE</scope>
    <source>
        <strain evidence="12">SYSU M60031</strain>
    </source>
</reference>
<dbReference type="Pfam" id="PF00664">
    <property type="entry name" value="ABC_membrane"/>
    <property type="match status" value="1"/>
</dbReference>
<evidence type="ECO:0000256" key="2">
    <source>
        <dbReference type="ARBA" id="ARBA00022448"/>
    </source>
</evidence>
<dbReference type="InterPro" id="IPR003593">
    <property type="entry name" value="AAA+_ATPase"/>
</dbReference>
<gene>
    <name evidence="12" type="ORF">NK662_00885</name>
</gene>
<keyword evidence="4 9" id="KW-0812">Transmembrane</keyword>
<evidence type="ECO:0000256" key="5">
    <source>
        <dbReference type="ARBA" id="ARBA00022741"/>
    </source>
</evidence>
<dbReference type="Gene3D" id="3.40.50.300">
    <property type="entry name" value="P-loop containing nucleotide triphosphate hydrolases"/>
    <property type="match status" value="1"/>
</dbReference>